<sequence length="29" mass="3085">MRAIHALSIVASLVLIVVSIVQLAQVLAR</sequence>
<dbReference type="AlphaFoldDB" id="A0A2N3WEA3"/>
<name>A0A2N3WEA3_9PSEU</name>
<evidence type="ECO:0000313" key="1">
    <source>
        <dbReference type="EMBL" id="PKV92183.1"/>
    </source>
</evidence>
<accession>A0A2N3WEA3</accession>
<organism evidence="1 2">
    <name type="scientific">Amycolatopsis echigonensis</name>
    <dbReference type="NCBI Taxonomy" id="2576905"/>
    <lineage>
        <taxon>Bacteria</taxon>
        <taxon>Bacillati</taxon>
        <taxon>Actinomycetota</taxon>
        <taxon>Actinomycetes</taxon>
        <taxon>Pseudonocardiales</taxon>
        <taxon>Pseudonocardiaceae</taxon>
        <taxon>Amycolatopsis</taxon>
    </lineage>
</organism>
<keyword evidence="2" id="KW-1185">Reference proteome</keyword>
<gene>
    <name evidence="1" type="ORF">ATK30_2978</name>
</gene>
<dbReference type="Proteomes" id="UP000233750">
    <property type="component" value="Unassembled WGS sequence"/>
</dbReference>
<evidence type="ECO:0000313" key="2">
    <source>
        <dbReference type="Proteomes" id="UP000233750"/>
    </source>
</evidence>
<reference evidence="1 2" key="1">
    <citation type="submission" date="2017-12" db="EMBL/GenBank/DDBJ databases">
        <title>Sequencing the genomes of 1000 Actinobacteria strains.</title>
        <authorList>
            <person name="Klenk H.-P."/>
        </authorList>
    </citation>
    <scope>NUCLEOTIDE SEQUENCE [LARGE SCALE GENOMIC DNA]</scope>
    <source>
        <strain evidence="1 2">DSM 45165</strain>
    </source>
</reference>
<dbReference type="EMBL" id="PJMY01000003">
    <property type="protein sequence ID" value="PKV92183.1"/>
    <property type="molecule type" value="Genomic_DNA"/>
</dbReference>
<protein>
    <submittedName>
        <fullName evidence="1">Uncharacterized protein</fullName>
    </submittedName>
</protein>
<proteinExistence type="predicted"/>
<comment type="caution">
    <text evidence="1">The sequence shown here is derived from an EMBL/GenBank/DDBJ whole genome shotgun (WGS) entry which is preliminary data.</text>
</comment>